<dbReference type="GeneID" id="106144442"/>
<dbReference type="PROSITE" id="PS00287">
    <property type="entry name" value="CYSTATIN"/>
    <property type="match status" value="1"/>
</dbReference>
<dbReference type="Proteomes" id="UP000694915">
    <property type="component" value="Unplaced"/>
</dbReference>
<name>A0ABM1AYF1_MICOH</name>
<dbReference type="Gene3D" id="3.10.450.10">
    <property type="match status" value="1"/>
</dbReference>
<dbReference type="RefSeq" id="XP_013210630.1">
    <property type="nucleotide sequence ID" value="XM_013355176.1"/>
</dbReference>
<evidence type="ECO:0000256" key="1">
    <source>
        <dbReference type="ARBA" id="ARBA00009403"/>
    </source>
</evidence>
<dbReference type="CDD" id="cd00042">
    <property type="entry name" value="CY"/>
    <property type="match status" value="1"/>
</dbReference>
<dbReference type="PANTHER" id="PTHR46186">
    <property type="entry name" value="CYSTATIN"/>
    <property type="match status" value="1"/>
</dbReference>
<keyword evidence="4" id="KW-1185">Reference proteome</keyword>
<protein>
    <submittedName>
        <fullName evidence="5">Cystatin 10-like</fullName>
    </submittedName>
</protein>
<evidence type="ECO:0000313" key="5">
    <source>
        <dbReference type="RefSeq" id="XP_013210630.1"/>
    </source>
</evidence>
<evidence type="ECO:0000256" key="2">
    <source>
        <dbReference type="SAM" id="SignalP"/>
    </source>
</evidence>
<dbReference type="SMART" id="SM00043">
    <property type="entry name" value="CY"/>
    <property type="match status" value="1"/>
</dbReference>
<proteinExistence type="inferred from homology"/>
<feature type="signal peptide" evidence="2">
    <location>
        <begin position="1"/>
        <end position="22"/>
    </location>
</feature>
<sequence length="162" mass="17821">MASNQSLSLSLWAALALTLVIAACPVTSTNVEAKKMVVGSWQPIDPNDEEVKKAVDFAVKTYNDLTNDLYVSKPIQLMSASQQVVAGMNYYLKIKLGRTTCAKVQSVDLDDCPFNEQPDQQEAFEGQKTVTPCVNVLINQGEFRIEGDDLWRNLGSGDSMEL</sequence>
<gene>
    <name evidence="5" type="primary">LOC106144442</name>
</gene>
<dbReference type="InterPro" id="IPR046350">
    <property type="entry name" value="Cystatin_sf"/>
</dbReference>
<dbReference type="InterPro" id="IPR018073">
    <property type="entry name" value="Prot_inh_cystat_CS"/>
</dbReference>
<evidence type="ECO:0000259" key="3">
    <source>
        <dbReference type="SMART" id="SM00043"/>
    </source>
</evidence>
<organism evidence="4 5">
    <name type="scientific">Microtus ochrogaster</name>
    <name type="common">Prairie vole</name>
    <dbReference type="NCBI Taxonomy" id="79684"/>
    <lineage>
        <taxon>Eukaryota</taxon>
        <taxon>Metazoa</taxon>
        <taxon>Chordata</taxon>
        <taxon>Craniata</taxon>
        <taxon>Vertebrata</taxon>
        <taxon>Euteleostomi</taxon>
        <taxon>Mammalia</taxon>
        <taxon>Eutheria</taxon>
        <taxon>Euarchontoglires</taxon>
        <taxon>Glires</taxon>
        <taxon>Rodentia</taxon>
        <taxon>Myomorpha</taxon>
        <taxon>Muroidea</taxon>
        <taxon>Cricetidae</taxon>
        <taxon>Arvicolinae</taxon>
        <taxon>Microtus</taxon>
    </lineage>
</organism>
<evidence type="ECO:0000313" key="4">
    <source>
        <dbReference type="Proteomes" id="UP000694915"/>
    </source>
</evidence>
<accession>A0ABM1AYF1</accession>
<feature type="domain" description="Cystatin" evidence="3">
    <location>
        <begin position="36"/>
        <end position="142"/>
    </location>
</feature>
<keyword evidence="2" id="KW-0732">Signal</keyword>
<comment type="similarity">
    <text evidence="1">Belongs to the cystatin family.</text>
</comment>
<dbReference type="SUPFAM" id="SSF54403">
    <property type="entry name" value="Cystatin/monellin"/>
    <property type="match status" value="1"/>
</dbReference>
<reference evidence="5" key="1">
    <citation type="submission" date="2025-08" db="UniProtKB">
        <authorList>
            <consortium name="RefSeq"/>
        </authorList>
    </citation>
    <scope>IDENTIFICATION</scope>
</reference>
<dbReference type="Pfam" id="PF00031">
    <property type="entry name" value="Cystatin"/>
    <property type="match status" value="1"/>
</dbReference>
<feature type="chain" id="PRO_5046254904" evidence="2">
    <location>
        <begin position="23"/>
        <end position="162"/>
    </location>
</feature>
<dbReference type="PANTHER" id="PTHR46186:SF4">
    <property type="entry name" value="CYSTATIN 10"/>
    <property type="match status" value="1"/>
</dbReference>
<dbReference type="InterPro" id="IPR000010">
    <property type="entry name" value="Cystatin_dom"/>
</dbReference>